<dbReference type="InParanoid" id="A0A165HS39"/>
<keyword evidence="3" id="KW-1185">Reference proteome</keyword>
<evidence type="ECO:0000256" key="1">
    <source>
        <dbReference type="SAM" id="Phobius"/>
    </source>
</evidence>
<sequence length="130" mass="15145">MAELSEASFAHVLSFLASSFVFKMPLVFYCELGTTEIVWLVFFFFWKLHYSDSSYKRVIGFIAMRLRSPKIEAPWSEFYQYKVHDVVVRVFHFGEIIHSRCLQVVFHLKPANLPSPSSLYPLTERGKSLA</sequence>
<name>A0A165HS39_XYLHT</name>
<dbReference type="AlphaFoldDB" id="A0A165HS39"/>
<organism evidence="2 3">
    <name type="scientific">Xylona heveae (strain CBS 132557 / TC161)</name>
    <dbReference type="NCBI Taxonomy" id="1328760"/>
    <lineage>
        <taxon>Eukaryota</taxon>
        <taxon>Fungi</taxon>
        <taxon>Dikarya</taxon>
        <taxon>Ascomycota</taxon>
        <taxon>Pezizomycotina</taxon>
        <taxon>Xylonomycetes</taxon>
        <taxon>Xylonales</taxon>
        <taxon>Xylonaceae</taxon>
        <taxon>Xylona</taxon>
    </lineage>
</organism>
<reference evidence="2 3" key="1">
    <citation type="journal article" date="2016" name="Fungal Biol.">
        <title>The genome of Xylona heveae provides a window into fungal endophytism.</title>
        <authorList>
            <person name="Gazis R."/>
            <person name="Kuo A."/>
            <person name="Riley R."/>
            <person name="LaButti K."/>
            <person name="Lipzen A."/>
            <person name="Lin J."/>
            <person name="Amirebrahimi M."/>
            <person name="Hesse C.N."/>
            <person name="Spatafora J.W."/>
            <person name="Henrissat B."/>
            <person name="Hainaut M."/>
            <person name="Grigoriev I.V."/>
            <person name="Hibbett D.S."/>
        </authorList>
    </citation>
    <scope>NUCLEOTIDE SEQUENCE [LARGE SCALE GENOMIC DNA]</scope>
    <source>
        <strain evidence="2 3">TC161</strain>
    </source>
</reference>
<keyword evidence="1" id="KW-0472">Membrane</keyword>
<evidence type="ECO:0000313" key="2">
    <source>
        <dbReference type="EMBL" id="KZF23878.1"/>
    </source>
</evidence>
<dbReference type="GeneID" id="28894182"/>
<dbReference type="Proteomes" id="UP000076632">
    <property type="component" value="Unassembled WGS sequence"/>
</dbReference>
<dbReference type="RefSeq" id="XP_018189433.1">
    <property type="nucleotide sequence ID" value="XM_018329045.1"/>
</dbReference>
<protein>
    <submittedName>
        <fullName evidence="2">Uncharacterized protein</fullName>
    </submittedName>
</protein>
<keyword evidence="1" id="KW-1133">Transmembrane helix</keyword>
<keyword evidence="1" id="KW-0812">Transmembrane</keyword>
<accession>A0A165HS39</accession>
<gene>
    <name evidence="2" type="ORF">L228DRAFT_125607</name>
</gene>
<dbReference type="EMBL" id="KV407457">
    <property type="protein sequence ID" value="KZF23878.1"/>
    <property type="molecule type" value="Genomic_DNA"/>
</dbReference>
<feature type="transmembrane region" description="Helical" evidence="1">
    <location>
        <begin position="26"/>
        <end position="46"/>
    </location>
</feature>
<proteinExistence type="predicted"/>
<evidence type="ECO:0000313" key="3">
    <source>
        <dbReference type="Proteomes" id="UP000076632"/>
    </source>
</evidence>